<evidence type="ECO:0000313" key="1">
    <source>
        <dbReference type="EMBL" id="KAF6433707.1"/>
    </source>
</evidence>
<dbReference type="EMBL" id="JACASF010000014">
    <property type="protein sequence ID" value="KAF6433707.1"/>
    <property type="molecule type" value="Genomic_DNA"/>
</dbReference>
<evidence type="ECO:0000313" key="2">
    <source>
        <dbReference type="Proteomes" id="UP000550707"/>
    </source>
</evidence>
<dbReference type="AlphaFoldDB" id="A0A7J8EDX9"/>
<accession>A0A7J8EDX9</accession>
<dbReference type="InParanoid" id="A0A7J8EDX9"/>
<dbReference type="Proteomes" id="UP000550707">
    <property type="component" value="Unassembled WGS sequence"/>
</dbReference>
<proteinExistence type="predicted"/>
<keyword evidence="2" id="KW-1185">Reference proteome</keyword>
<comment type="caution">
    <text evidence="1">The sequence shown here is derived from an EMBL/GenBank/DDBJ whole genome shotgun (WGS) entry which is preliminary data.</text>
</comment>
<reference evidence="1 2" key="1">
    <citation type="journal article" date="2020" name="Nature">
        <title>Six reference-quality genomes reveal evolution of bat adaptations.</title>
        <authorList>
            <person name="Jebb D."/>
            <person name="Huang Z."/>
            <person name="Pippel M."/>
            <person name="Hughes G.M."/>
            <person name="Lavrichenko K."/>
            <person name="Devanna P."/>
            <person name="Winkler S."/>
            <person name="Jermiin L.S."/>
            <person name="Skirmuntt E.C."/>
            <person name="Katzourakis A."/>
            <person name="Burkitt-Gray L."/>
            <person name="Ray D.A."/>
            <person name="Sullivan K.A.M."/>
            <person name="Roscito J.G."/>
            <person name="Kirilenko B.M."/>
            <person name="Davalos L.M."/>
            <person name="Corthals A.P."/>
            <person name="Power M.L."/>
            <person name="Jones G."/>
            <person name="Ransome R.D."/>
            <person name="Dechmann D.K.N."/>
            <person name="Locatelli A.G."/>
            <person name="Puechmaille S.J."/>
            <person name="Fedrigo O."/>
            <person name="Jarvis E.D."/>
            <person name="Hiller M."/>
            <person name="Vernes S.C."/>
            <person name="Myers E.W."/>
            <person name="Teeling E.C."/>
        </authorList>
    </citation>
    <scope>NUCLEOTIDE SEQUENCE [LARGE SCALE GENOMIC DNA]</scope>
    <source>
        <strain evidence="1">MMolMol1</strain>
        <tissue evidence="1">Muscle</tissue>
    </source>
</reference>
<gene>
    <name evidence="1" type="ORF">HJG59_008794</name>
</gene>
<sequence>MEGSGRSPRWKSNLRKSKARADGSEWAVLTLERGLALECLVALAGLRGGSLHSAWGHRGQKVSQLVRSAQAKVQKKNEPNGAGARLGTRALNVRSEVCQLARPRPGLDLIHRLDLVKNISSWALPTLSESLPVRIPVTQH</sequence>
<name>A0A7J8EDX9_MOLMO</name>
<protein>
    <submittedName>
        <fullName evidence="1">Uncharacterized protein</fullName>
    </submittedName>
</protein>
<organism evidence="1 2">
    <name type="scientific">Molossus molossus</name>
    <name type="common">Pallas' mastiff bat</name>
    <name type="synonym">Vespertilio molossus</name>
    <dbReference type="NCBI Taxonomy" id="27622"/>
    <lineage>
        <taxon>Eukaryota</taxon>
        <taxon>Metazoa</taxon>
        <taxon>Chordata</taxon>
        <taxon>Craniata</taxon>
        <taxon>Vertebrata</taxon>
        <taxon>Euteleostomi</taxon>
        <taxon>Mammalia</taxon>
        <taxon>Eutheria</taxon>
        <taxon>Laurasiatheria</taxon>
        <taxon>Chiroptera</taxon>
        <taxon>Yangochiroptera</taxon>
        <taxon>Molossidae</taxon>
        <taxon>Molossus</taxon>
    </lineage>
</organism>